<sequence>MERSDGKDFRDSIDNSSNNALFDASRYEFFGQNVVDEVELGGLEEEKDDSTLFGSADNEYHLFEREESAGLGSLSDMDDLASTFAKLNKVVTGPRHPGVIGDRGSGSFSRESSSAADWVQDGDFSNWLDQQQMIFDTESAQEGKRWSSQPQSSHCFGESKPLYRTSSYPQQPLQHHLSEPIIVPKSAYTSFPPPGSRSQQASPHHPNHSSLPSASQLPFSAPNLSHLANSGIHLAGLPHGLHYGGNMSQFASHGLSLNSRPQNHWVSHAGILHGDDSSLLNNILQQQLSHQNGLLSPHLLSPQQLQQQRLHHSVQPSLAHFAALQSQLYNTHPSPSHRAMLGLPDIREQRPKHRGNKNLRFSHQGSDTGSQKSDSGRLQFRSKYMTSEEIESILKMQHAATHSNDPYIDDYYHQASLAKRASGSRSKHPFCPSHLRELPSRARSSSDQHSHLSADALGRMPLSSIRRPRPLLEVDPPSTGSGDGSSEQASERPLEQEPMLAARITVEDGLCLLLDIDDIDRLLQFGQSQDGGVQLRRRRQVLLDGLAASIQLVDPLGKNSHAVGLAPKDDLVFLRLVSLPKGRKLLSRFLQLLFPGSELARIVCMAIFRHLRFLFGGLPSDQGAADTTTNLAKTVSACVTGMDLRALSACLVAVVCSTEQPPLRPLGSPAGDGSTVILKSVLERATELLTDPHAAGNCSMPNRALWQASFDEFFGLLTKYCLSKYETIVQSIYSQTQPNTEVIKAEAAKAIHREMPVELLRASLPHTDEHQRKLLSDFAQRSMPITGFNMHGSSGGQLNSESDNLSRGNLGAVKVLQELFPEPGRLQFIYADLGDKQAVNKIFRENAFDAVMHFAAVAYVGESTLEPLRYYHNITSNTLLVLEAMAAHRVKTLIYSSTCATYGEPKKMPITEETEQVPINPYGKAKKMAEDIILDFSKNSDMAIMILRYFNVIGSDPEGRLGEAPRPELREQGRISGACFDAARGIISGLKVKGTDYKTADGTCVRDYIDVTDLVDAHVKALANAKPGKVGIYNVGTGKGRSVKEFVEACKKATRVDIKVEYLDRRPGDYSEVYSDPSKITRELNWTAKFTNLQESLEIAWKWQNSHLNGYGTPTTTD</sequence>
<comment type="caution">
    <text evidence="4">The sequence shown here is derived from an EMBL/GenBank/DDBJ whole genome shotgun (WGS) entry which is preliminary data.</text>
</comment>
<feature type="region of interest" description="Disordered" evidence="2">
    <location>
        <begin position="348"/>
        <end position="378"/>
    </location>
</feature>
<dbReference type="GO" id="GO:0003723">
    <property type="term" value="F:RNA binding"/>
    <property type="evidence" value="ECO:0007669"/>
    <property type="project" value="TreeGrafter"/>
</dbReference>
<dbReference type="OrthoDB" id="74835at2759"/>
<feature type="compositionally biased region" description="Polar residues" evidence="2">
    <location>
        <begin position="164"/>
        <end position="173"/>
    </location>
</feature>
<dbReference type="Gene3D" id="3.90.25.10">
    <property type="entry name" value="UDP-galactose 4-epimerase, domain 1"/>
    <property type="match status" value="1"/>
</dbReference>
<feature type="region of interest" description="Disordered" evidence="2">
    <location>
        <begin position="422"/>
        <end position="497"/>
    </location>
</feature>
<dbReference type="GO" id="GO:0006012">
    <property type="term" value="P:galactose metabolic process"/>
    <property type="evidence" value="ECO:0007669"/>
    <property type="project" value="InterPro"/>
</dbReference>
<dbReference type="AlphaFoldDB" id="A0A2P5ER76"/>
<dbReference type="GO" id="GO:0033962">
    <property type="term" value="P:P-body assembly"/>
    <property type="evidence" value="ECO:0007669"/>
    <property type="project" value="TreeGrafter"/>
</dbReference>
<feature type="compositionally biased region" description="Low complexity" evidence="2">
    <location>
        <begin position="475"/>
        <end position="486"/>
    </location>
</feature>
<dbReference type="Proteomes" id="UP000237000">
    <property type="component" value="Unassembled WGS sequence"/>
</dbReference>
<dbReference type="FunCoup" id="A0A2P5ER76">
    <property type="interactions" value="1964"/>
</dbReference>
<name>A0A2P5ER76_TREOI</name>
<keyword evidence="5" id="KW-1185">Reference proteome</keyword>
<feature type="compositionally biased region" description="Polar residues" evidence="2">
    <location>
        <begin position="138"/>
        <end position="154"/>
    </location>
</feature>
<dbReference type="EMBL" id="JXTC01000110">
    <property type="protein sequence ID" value="PON88043.1"/>
    <property type="molecule type" value="Genomic_DNA"/>
</dbReference>
<evidence type="ECO:0000256" key="1">
    <source>
        <dbReference type="ARBA" id="ARBA00007637"/>
    </source>
</evidence>
<proteinExistence type="inferred from homology"/>
<dbReference type="STRING" id="63057.A0A2P5ER76"/>
<accession>A0A2P5ER76</accession>
<dbReference type="GO" id="GO:0000290">
    <property type="term" value="P:deadenylation-dependent decapping of nuclear-transcribed mRNA"/>
    <property type="evidence" value="ECO:0007669"/>
    <property type="project" value="InterPro"/>
</dbReference>
<dbReference type="InterPro" id="IPR016040">
    <property type="entry name" value="NAD(P)-bd_dom"/>
</dbReference>
<dbReference type="Gene3D" id="3.40.50.720">
    <property type="entry name" value="NAD(P)-binding Rossmann-like Domain"/>
    <property type="match status" value="1"/>
</dbReference>
<dbReference type="NCBIfam" id="TIGR01179">
    <property type="entry name" value="galE"/>
    <property type="match status" value="1"/>
</dbReference>
<feature type="domain" description="NAD(P)-binding" evidence="3">
    <location>
        <begin position="810"/>
        <end position="1091"/>
    </location>
</feature>
<dbReference type="InterPro" id="IPR039900">
    <property type="entry name" value="Pat1-like"/>
</dbReference>
<feature type="compositionally biased region" description="Polar residues" evidence="2">
    <location>
        <begin position="359"/>
        <end position="373"/>
    </location>
</feature>
<dbReference type="CDD" id="cd05247">
    <property type="entry name" value="UDP_G4E_1_SDR_e"/>
    <property type="match status" value="1"/>
</dbReference>
<evidence type="ECO:0000256" key="2">
    <source>
        <dbReference type="SAM" id="MobiDB-lite"/>
    </source>
</evidence>
<dbReference type="SUPFAM" id="SSF51735">
    <property type="entry name" value="NAD(P)-binding Rossmann-fold domains"/>
    <property type="match status" value="1"/>
</dbReference>
<evidence type="ECO:0000259" key="3">
    <source>
        <dbReference type="Pfam" id="PF16363"/>
    </source>
</evidence>
<gene>
    <name evidence="4" type="ORF">TorRG33x02_162450</name>
</gene>
<dbReference type="PANTHER" id="PTHR21551:SF24">
    <property type="entry name" value="PROTEIN PAT1 HOMOLOG 2"/>
    <property type="match status" value="1"/>
</dbReference>
<organism evidence="4 5">
    <name type="scientific">Trema orientale</name>
    <name type="common">Charcoal tree</name>
    <name type="synonym">Celtis orientalis</name>
    <dbReference type="NCBI Taxonomy" id="63057"/>
    <lineage>
        <taxon>Eukaryota</taxon>
        <taxon>Viridiplantae</taxon>
        <taxon>Streptophyta</taxon>
        <taxon>Embryophyta</taxon>
        <taxon>Tracheophyta</taxon>
        <taxon>Spermatophyta</taxon>
        <taxon>Magnoliopsida</taxon>
        <taxon>eudicotyledons</taxon>
        <taxon>Gunneridae</taxon>
        <taxon>Pentapetalae</taxon>
        <taxon>rosids</taxon>
        <taxon>fabids</taxon>
        <taxon>Rosales</taxon>
        <taxon>Cannabaceae</taxon>
        <taxon>Trema</taxon>
    </lineage>
</organism>
<feature type="compositionally biased region" description="Low complexity" evidence="2">
    <location>
        <begin position="202"/>
        <end position="215"/>
    </location>
</feature>
<evidence type="ECO:0000313" key="5">
    <source>
        <dbReference type="Proteomes" id="UP000237000"/>
    </source>
</evidence>
<dbReference type="InterPro" id="IPR036291">
    <property type="entry name" value="NAD(P)-bd_dom_sf"/>
</dbReference>
<dbReference type="InterPro" id="IPR005886">
    <property type="entry name" value="UDP_G4E"/>
</dbReference>
<dbReference type="GO" id="GO:0000932">
    <property type="term" value="C:P-body"/>
    <property type="evidence" value="ECO:0007669"/>
    <property type="project" value="TreeGrafter"/>
</dbReference>
<evidence type="ECO:0000313" key="4">
    <source>
        <dbReference type="EMBL" id="PON88043.1"/>
    </source>
</evidence>
<dbReference type="Pfam" id="PF16363">
    <property type="entry name" value="GDP_Man_Dehyd"/>
    <property type="match status" value="1"/>
</dbReference>
<feature type="region of interest" description="Disordered" evidence="2">
    <location>
        <begin position="138"/>
        <end position="173"/>
    </location>
</feature>
<reference evidence="5" key="1">
    <citation type="submission" date="2016-06" db="EMBL/GenBank/DDBJ databases">
        <title>Parallel loss of symbiosis genes in relatives of nitrogen-fixing non-legume Parasponia.</title>
        <authorList>
            <person name="Van Velzen R."/>
            <person name="Holmer R."/>
            <person name="Bu F."/>
            <person name="Rutten L."/>
            <person name="Van Zeijl A."/>
            <person name="Liu W."/>
            <person name="Santuari L."/>
            <person name="Cao Q."/>
            <person name="Sharma T."/>
            <person name="Shen D."/>
            <person name="Roswanjaya Y."/>
            <person name="Wardhani T."/>
            <person name="Kalhor M.S."/>
            <person name="Jansen J."/>
            <person name="Van den Hoogen J."/>
            <person name="Gungor B."/>
            <person name="Hartog M."/>
            <person name="Hontelez J."/>
            <person name="Verver J."/>
            <person name="Yang W.-C."/>
            <person name="Schijlen E."/>
            <person name="Repin R."/>
            <person name="Schilthuizen M."/>
            <person name="Schranz E."/>
            <person name="Heidstra R."/>
            <person name="Miyata K."/>
            <person name="Fedorova E."/>
            <person name="Kohlen W."/>
            <person name="Bisseling T."/>
            <person name="Smit S."/>
            <person name="Geurts R."/>
        </authorList>
    </citation>
    <scope>NUCLEOTIDE SEQUENCE [LARGE SCALE GENOMIC DNA]</scope>
    <source>
        <strain evidence="5">cv. RG33-2</strain>
    </source>
</reference>
<feature type="region of interest" description="Disordered" evidence="2">
    <location>
        <begin position="185"/>
        <end position="217"/>
    </location>
</feature>
<dbReference type="InParanoid" id="A0A2P5ER76"/>
<protein>
    <submittedName>
        <fullName evidence="4">UDP-glucose 4-epimerase</fullName>
    </submittedName>
</protein>
<dbReference type="PANTHER" id="PTHR21551">
    <property type="entry name" value="TOPOISOMERASE II-ASSOCIATED PROTEIN PAT1"/>
    <property type="match status" value="1"/>
</dbReference>
<dbReference type="GO" id="GO:0003978">
    <property type="term" value="F:UDP-glucose 4-epimerase activity"/>
    <property type="evidence" value="ECO:0007669"/>
    <property type="project" value="InterPro"/>
</dbReference>
<feature type="compositionally biased region" description="Basic and acidic residues" evidence="2">
    <location>
        <begin position="434"/>
        <end position="452"/>
    </location>
</feature>
<comment type="similarity">
    <text evidence="1">Belongs to the NAD(P)-dependent epimerase/dehydratase family.</text>
</comment>